<dbReference type="PANTHER" id="PTHR43751:SF3">
    <property type="entry name" value="SULFATASE N-TERMINAL DOMAIN-CONTAINING PROTEIN"/>
    <property type="match status" value="1"/>
</dbReference>
<feature type="compositionally biased region" description="Polar residues" evidence="1">
    <location>
        <begin position="670"/>
        <end position="685"/>
    </location>
</feature>
<feature type="region of interest" description="Disordered" evidence="1">
    <location>
        <begin position="670"/>
        <end position="703"/>
    </location>
</feature>
<reference evidence="4 5" key="1">
    <citation type="submission" date="2021-04" db="EMBL/GenBank/DDBJ databases">
        <title>Novel species identification of genus Shewanella.</title>
        <authorList>
            <person name="Liu G."/>
        </authorList>
    </citation>
    <scope>NUCLEOTIDE SEQUENCE [LARGE SCALE GENOMIC DNA]</scope>
    <source>
        <strain evidence="4 5">FJAT-54481</strain>
    </source>
</reference>
<accession>A0ABX7YVZ4</accession>
<keyword evidence="2" id="KW-1133">Transmembrane helix</keyword>
<keyword evidence="5" id="KW-1185">Reference proteome</keyword>
<keyword evidence="2" id="KW-0472">Membrane</keyword>
<feature type="transmembrane region" description="Helical" evidence="2">
    <location>
        <begin position="106"/>
        <end position="127"/>
    </location>
</feature>
<dbReference type="InterPro" id="IPR017850">
    <property type="entry name" value="Alkaline_phosphatase_core_sf"/>
</dbReference>
<dbReference type="InterPro" id="IPR000917">
    <property type="entry name" value="Sulfatase_N"/>
</dbReference>
<dbReference type="SUPFAM" id="SSF53649">
    <property type="entry name" value="Alkaline phosphatase-like"/>
    <property type="match status" value="1"/>
</dbReference>
<keyword evidence="2" id="KW-0812">Transmembrane</keyword>
<evidence type="ECO:0000256" key="2">
    <source>
        <dbReference type="SAM" id="Phobius"/>
    </source>
</evidence>
<feature type="transmembrane region" description="Helical" evidence="2">
    <location>
        <begin position="167"/>
        <end position="189"/>
    </location>
</feature>
<dbReference type="InterPro" id="IPR052701">
    <property type="entry name" value="GAG_Ulvan_Degrading_Sulfatases"/>
</dbReference>
<evidence type="ECO:0000259" key="3">
    <source>
        <dbReference type="Pfam" id="PF00884"/>
    </source>
</evidence>
<dbReference type="PANTHER" id="PTHR43751">
    <property type="entry name" value="SULFATASE"/>
    <property type="match status" value="1"/>
</dbReference>
<dbReference type="RefSeq" id="WP_212595944.1">
    <property type="nucleotide sequence ID" value="NZ_CP073587.1"/>
</dbReference>
<sequence length="703" mass="79867">MPTTVVQTHSPISLSRTYIRTLALMVLLLVACVNYKQLIQFYSVFSLASTMTAINKDQLLSQGLILDISYFFAITLLLHVCWAAVITISCRPWFQHISNDTIKTQIWLLLVLLHFILALATNAYLYPTSLLSIFRNTPLSSLPFITLLTTLLIANFLYGLMGILYRFIYWGWVNSLLVLLLLSGGVLALNSTIRNTSTAQARPNIFIIGIDALRPDHLAFRGADVSLAPHLNALLSKALIYDRTYTPLGRTYVAWMSILSGQYPTTMGARFNLAPPELVQNRFPLVQALSKSGYQTHYAMDERRFNQIDEHYGFDKVVGPKIGAADAIISNMADLPLINLLVNTPIGKYLFPYLYINRAYGKVYDPMVFNEEVLSSLSLTSPNFLAVHFCQLHWPFTSKDFVELDFSRWDGNYNHYMYQQMLKKLDQQLYDFFQGLQQRGLLDNAIVYLLSDHGEGFMLPQEQLQEADSNSSPRINVAAWGHGTNILDQQQSQVLLAQLRYRNGQIINKPHLVEGLFSLVDIAPTIFAKLQIPHEQQLNFDGQPLPTATQFLATKRKIFIESSIPVRSINSSFINEKKVMSETASHYEVRDNGRAVMKSANYKQNIALKQRAVYYRHWQLAMLPHYDDLVLVDTTSQQWQRLTNYHGDAPWQDMLSELCKHFAHDAGINESNDCRSSVSPSTTQVEDPHDKSMKVKNGVINSL</sequence>
<gene>
    <name evidence="4" type="ORF">KDN34_05715</name>
</gene>
<dbReference type="Gene3D" id="3.40.720.10">
    <property type="entry name" value="Alkaline Phosphatase, subunit A"/>
    <property type="match status" value="1"/>
</dbReference>
<dbReference type="Proteomes" id="UP000679575">
    <property type="component" value="Chromosome"/>
</dbReference>
<feature type="transmembrane region" description="Helical" evidence="2">
    <location>
        <begin position="139"/>
        <end position="160"/>
    </location>
</feature>
<evidence type="ECO:0000256" key="1">
    <source>
        <dbReference type="SAM" id="MobiDB-lite"/>
    </source>
</evidence>
<proteinExistence type="predicted"/>
<dbReference type="Pfam" id="PF00884">
    <property type="entry name" value="Sulfatase"/>
    <property type="match status" value="1"/>
</dbReference>
<feature type="transmembrane region" description="Helical" evidence="2">
    <location>
        <begin position="68"/>
        <end position="94"/>
    </location>
</feature>
<organism evidence="4 5">
    <name type="scientific">Shewanella yunxiaonensis</name>
    <dbReference type="NCBI Taxonomy" id="2829809"/>
    <lineage>
        <taxon>Bacteria</taxon>
        <taxon>Pseudomonadati</taxon>
        <taxon>Pseudomonadota</taxon>
        <taxon>Gammaproteobacteria</taxon>
        <taxon>Alteromonadales</taxon>
        <taxon>Shewanellaceae</taxon>
        <taxon>Shewanella</taxon>
    </lineage>
</organism>
<evidence type="ECO:0000313" key="4">
    <source>
        <dbReference type="EMBL" id="QUN06939.1"/>
    </source>
</evidence>
<dbReference type="EMBL" id="CP073587">
    <property type="protein sequence ID" value="QUN06939.1"/>
    <property type="molecule type" value="Genomic_DNA"/>
</dbReference>
<feature type="domain" description="Sulfatase N-terminal" evidence="3">
    <location>
        <begin position="203"/>
        <end position="528"/>
    </location>
</feature>
<name>A0ABX7YVZ4_9GAMM</name>
<feature type="transmembrane region" description="Helical" evidence="2">
    <location>
        <begin position="21"/>
        <end position="48"/>
    </location>
</feature>
<protein>
    <submittedName>
        <fullName evidence="4">Sulfatase-like hydrolase/transferase</fullName>
    </submittedName>
</protein>
<evidence type="ECO:0000313" key="5">
    <source>
        <dbReference type="Proteomes" id="UP000679575"/>
    </source>
</evidence>